<dbReference type="InterPro" id="IPR036188">
    <property type="entry name" value="FAD/NAD-bd_sf"/>
</dbReference>
<dbReference type="GO" id="GO:0016614">
    <property type="term" value="F:oxidoreductase activity, acting on CH-OH group of donors"/>
    <property type="evidence" value="ECO:0007669"/>
    <property type="project" value="InterPro"/>
</dbReference>
<dbReference type="OrthoDB" id="269227at2759"/>
<dbReference type="Gene3D" id="3.50.50.60">
    <property type="entry name" value="FAD/NAD(P)-binding domain"/>
    <property type="match status" value="1"/>
</dbReference>
<evidence type="ECO:0000256" key="7">
    <source>
        <dbReference type="PIRSR" id="PIRSR000137-2"/>
    </source>
</evidence>
<dbReference type="PANTHER" id="PTHR11552">
    <property type="entry name" value="GLUCOSE-METHANOL-CHOLINE GMC OXIDOREDUCTASE"/>
    <property type="match status" value="1"/>
</dbReference>
<keyword evidence="6" id="KW-0325">Glycoprotein</keyword>
<dbReference type="Gene3D" id="3.30.560.10">
    <property type="entry name" value="Glucose Oxidase, domain 3"/>
    <property type="match status" value="1"/>
</dbReference>
<dbReference type="InterPro" id="IPR007867">
    <property type="entry name" value="GMC_OxRtase_C"/>
</dbReference>
<dbReference type="GO" id="GO:0005737">
    <property type="term" value="C:cytoplasm"/>
    <property type="evidence" value="ECO:0007669"/>
    <property type="project" value="UniProtKB-SubCell"/>
</dbReference>
<evidence type="ECO:0000259" key="10">
    <source>
        <dbReference type="Pfam" id="PF05199"/>
    </source>
</evidence>
<proteinExistence type="inferred from homology"/>
<keyword evidence="7" id="KW-0274">FAD</keyword>
<feature type="binding site" evidence="7">
    <location>
        <begin position="576"/>
        <end position="577"/>
    </location>
    <ligand>
        <name>FAD</name>
        <dbReference type="ChEBI" id="CHEBI:57692"/>
    </ligand>
</feature>
<evidence type="ECO:0000313" key="12">
    <source>
        <dbReference type="Proteomes" id="UP001149954"/>
    </source>
</evidence>
<dbReference type="AlphaFoldDB" id="A0A9W9XQV7"/>
<feature type="binding site" evidence="7">
    <location>
        <position position="564"/>
    </location>
    <ligand>
        <name>FAD</name>
        <dbReference type="ChEBI" id="CHEBI:57692"/>
    </ligand>
</feature>
<dbReference type="GO" id="GO:0044550">
    <property type="term" value="P:secondary metabolite biosynthetic process"/>
    <property type="evidence" value="ECO:0007669"/>
    <property type="project" value="TreeGrafter"/>
</dbReference>
<comment type="cofactor">
    <cofactor evidence="7">
        <name>FAD</name>
        <dbReference type="ChEBI" id="CHEBI:57692"/>
    </cofactor>
</comment>
<accession>A0A9W9XQV7</accession>
<evidence type="ECO:0000259" key="9">
    <source>
        <dbReference type="Pfam" id="PF00732"/>
    </source>
</evidence>
<evidence type="ECO:0000256" key="2">
    <source>
        <dbReference type="ARBA" id="ARBA00004496"/>
    </source>
</evidence>
<dbReference type="SUPFAM" id="SSF51905">
    <property type="entry name" value="FAD/NAD(P)-binding domain"/>
    <property type="match status" value="1"/>
</dbReference>
<dbReference type="InterPro" id="IPR000172">
    <property type="entry name" value="GMC_OxRdtase_N"/>
</dbReference>
<feature type="signal peptide" evidence="8">
    <location>
        <begin position="1"/>
        <end position="23"/>
    </location>
</feature>
<evidence type="ECO:0000256" key="3">
    <source>
        <dbReference type="ARBA" id="ARBA00010790"/>
    </source>
</evidence>
<organism evidence="11 12">
    <name type="scientific">Penicillium fimorum</name>
    <dbReference type="NCBI Taxonomy" id="1882269"/>
    <lineage>
        <taxon>Eukaryota</taxon>
        <taxon>Fungi</taxon>
        <taxon>Dikarya</taxon>
        <taxon>Ascomycota</taxon>
        <taxon>Pezizomycotina</taxon>
        <taxon>Eurotiomycetes</taxon>
        <taxon>Eurotiomycetidae</taxon>
        <taxon>Eurotiales</taxon>
        <taxon>Aspergillaceae</taxon>
        <taxon>Penicillium</taxon>
    </lineage>
</organism>
<evidence type="ECO:0000256" key="4">
    <source>
        <dbReference type="ARBA" id="ARBA00022490"/>
    </source>
</evidence>
<reference evidence="11" key="2">
    <citation type="journal article" date="2023" name="IMA Fungus">
        <title>Comparative genomic study of the Penicillium genus elucidates a diverse pangenome and 15 lateral gene transfer events.</title>
        <authorList>
            <person name="Petersen C."/>
            <person name="Sorensen T."/>
            <person name="Nielsen M.R."/>
            <person name="Sondergaard T.E."/>
            <person name="Sorensen J.L."/>
            <person name="Fitzpatrick D.A."/>
            <person name="Frisvad J.C."/>
            <person name="Nielsen K.L."/>
        </authorList>
    </citation>
    <scope>NUCLEOTIDE SEQUENCE</scope>
    <source>
        <strain evidence="11">IBT 29495</strain>
    </source>
</reference>
<evidence type="ECO:0000256" key="5">
    <source>
        <dbReference type="ARBA" id="ARBA00022512"/>
    </source>
</evidence>
<reference evidence="11" key="1">
    <citation type="submission" date="2022-12" db="EMBL/GenBank/DDBJ databases">
        <authorList>
            <person name="Petersen C."/>
        </authorList>
    </citation>
    <scope>NUCLEOTIDE SEQUENCE</scope>
    <source>
        <strain evidence="11">IBT 29495</strain>
    </source>
</reference>
<dbReference type="Pfam" id="PF05199">
    <property type="entry name" value="GMC_oxred_C"/>
    <property type="match status" value="1"/>
</dbReference>
<gene>
    <name evidence="11" type="ORF">N7463_009519</name>
</gene>
<keyword evidence="8" id="KW-0732">Signal</keyword>
<feature type="domain" description="Glucose-methanol-choline oxidoreductase N-terminal" evidence="9">
    <location>
        <begin position="109"/>
        <end position="339"/>
    </location>
</feature>
<keyword evidence="4" id="KW-0963">Cytoplasm</keyword>
<feature type="domain" description="Glucose-methanol-choline oxidoreductase C-terminal" evidence="10">
    <location>
        <begin position="447"/>
        <end position="584"/>
    </location>
</feature>
<dbReference type="GO" id="GO:0050660">
    <property type="term" value="F:flavin adenine dinucleotide binding"/>
    <property type="evidence" value="ECO:0007669"/>
    <property type="project" value="InterPro"/>
</dbReference>
<dbReference type="EMBL" id="JAPWDS010000005">
    <property type="protein sequence ID" value="KAJ5497532.1"/>
    <property type="molecule type" value="Genomic_DNA"/>
</dbReference>
<protein>
    <recommendedName>
        <fullName evidence="13">Glucose-methanol-choline oxidoreductase</fullName>
    </recommendedName>
</protein>
<keyword evidence="5" id="KW-0134">Cell wall</keyword>
<feature type="chain" id="PRO_5040797882" description="Glucose-methanol-choline oxidoreductase" evidence="8">
    <location>
        <begin position="24"/>
        <end position="595"/>
    </location>
</feature>
<dbReference type="Proteomes" id="UP001149954">
    <property type="component" value="Unassembled WGS sequence"/>
</dbReference>
<dbReference type="PANTHER" id="PTHR11552:SF138">
    <property type="entry name" value="DEHYDROGENASE PKFF-RELATED"/>
    <property type="match status" value="1"/>
</dbReference>
<dbReference type="SUPFAM" id="SSF54373">
    <property type="entry name" value="FAD-linked reductases, C-terminal domain"/>
    <property type="match status" value="1"/>
</dbReference>
<evidence type="ECO:0000256" key="1">
    <source>
        <dbReference type="ARBA" id="ARBA00004191"/>
    </source>
</evidence>
<dbReference type="PIRSF" id="PIRSF000137">
    <property type="entry name" value="Alcohol_oxidase"/>
    <property type="match status" value="1"/>
</dbReference>
<keyword evidence="5" id="KW-0964">Secreted</keyword>
<comment type="caution">
    <text evidence="11">The sequence shown here is derived from an EMBL/GenBank/DDBJ whole genome shotgun (WGS) entry which is preliminary data.</text>
</comment>
<dbReference type="Pfam" id="PF00732">
    <property type="entry name" value="GMC_oxred_N"/>
    <property type="match status" value="1"/>
</dbReference>
<keyword evidence="12" id="KW-1185">Reference proteome</keyword>
<evidence type="ECO:0008006" key="13">
    <source>
        <dbReference type="Google" id="ProtNLM"/>
    </source>
</evidence>
<comment type="similarity">
    <text evidence="3">Belongs to the GMC oxidoreductase family.</text>
</comment>
<dbReference type="InterPro" id="IPR012132">
    <property type="entry name" value="GMC_OxRdtase"/>
</dbReference>
<comment type="subcellular location">
    <subcellularLocation>
        <location evidence="2">Cytoplasm</location>
    </subcellularLocation>
    <subcellularLocation>
        <location evidence="1">Secreted</location>
        <location evidence="1">Cell wall</location>
    </subcellularLocation>
</comment>
<evidence type="ECO:0000256" key="8">
    <source>
        <dbReference type="SAM" id="SignalP"/>
    </source>
</evidence>
<sequence length="595" mass="64289">MFMHRLLPLAAGILEICSMTVSASPLPGSHPTQRVFDYVIVGSGPGGLTLANRLTENPHVSVAVIEAGTWVEDVVGNLSAVPGYGGSFLLKSVNSKPTAADWDFKTTPQTLGGSSNLNAMAWGESSRGAFEKWAEEVGDESFTYDNIAQYYKKPVRFTPYRDGTRFSNATPAYDPAEVGHSGTLDVTYPAYAYSWTTWLAVMLEDAGMETENTFIDGSLKGAAWHMSATNQTTGTRSSADTAYLRPVLGRQNLAIFQKTLAEQILFRDGNVATGVQVSSSSDNTKFTLQARKEVIIAGGVFQSPQLLQVSGVGPRKLLKEHGIHVVADRPGVGLNMQDQIFADIVYRVNLPTGDTISITEADVIAFNTNATGPLTNPGGEYGGFENIPADLRSGLSNETLHTLESYPSDWPEIQYLTLPRFLGDLGTTPSPKDGNNYASLMGIIMKPSSTGSVTISSASMHDPPIINPNWMTTDADLEVMVAIVKRMRQLWQTPAMKEIIIGDEYWPGSSVKSDEEIIAFLRETVTPMSHATSTCKMGKRSDPLAVVDSKGKVIGVKNLRVIDGSAIPFLPAGGEPQSVVYMLAEKMADVIKAEW</sequence>
<evidence type="ECO:0000313" key="11">
    <source>
        <dbReference type="EMBL" id="KAJ5497532.1"/>
    </source>
</evidence>
<name>A0A9W9XQV7_9EURO</name>
<evidence type="ECO:0000256" key="6">
    <source>
        <dbReference type="ARBA" id="ARBA00023180"/>
    </source>
</evidence>
<keyword evidence="7" id="KW-0285">Flavoprotein</keyword>